<dbReference type="RefSeq" id="WP_404612516.1">
    <property type="nucleotide sequence ID" value="NZ_JBIYDN010000032.1"/>
</dbReference>
<comment type="caution">
    <text evidence="1">The sequence shown here is derived from an EMBL/GenBank/DDBJ whole genome shotgun (WGS) entry which is preliminary data.</text>
</comment>
<dbReference type="Proteomes" id="UP001620514">
    <property type="component" value="Unassembled WGS sequence"/>
</dbReference>
<evidence type="ECO:0000313" key="1">
    <source>
        <dbReference type="EMBL" id="MFK4447138.1"/>
    </source>
</evidence>
<keyword evidence="2" id="KW-1185">Reference proteome</keyword>
<proteinExistence type="predicted"/>
<dbReference type="EMBL" id="JBIYDN010000032">
    <property type="protein sequence ID" value="MFK4447138.1"/>
    <property type="molecule type" value="Genomic_DNA"/>
</dbReference>
<name>A0ABW8MTV1_9BURK</name>
<organism evidence="1 2">
    <name type="scientific">Caballeronia udeis</name>
    <dbReference type="NCBI Taxonomy" id="1232866"/>
    <lineage>
        <taxon>Bacteria</taxon>
        <taxon>Pseudomonadati</taxon>
        <taxon>Pseudomonadota</taxon>
        <taxon>Betaproteobacteria</taxon>
        <taxon>Burkholderiales</taxon>
        <taxon>Burkholderiaceae</taxon>
        <taxon>Caballeronia</taxon>
    </lineage>
</organism>
<accession>A0ABW8MTV1</accession>
<gene>
    <name evidence="1" type="ORF">ABH943_007171</name>
</gene>
<evidence type="ECO:0008006" key="3">
    <source>
        <dbReference type="Google" id="ProtNLM"/>
    </source>
</evidence>
<evidence type="ECO:0000313" key="2">
    <source>
        <dbReference type="Proteomes" id="UP001620514"/>
    </source>
</evidence>
<sequence length="317" mass="36569">MITTPCVVLQELLLLRRSPSQVTDSFRELKHDKDLVPRVLELTQEILDYFLKYCAISNRVQGMRDKGIDVRLRYDMNLDEKENDRFVGIQIKSFDDIRRGDVLKELKAQYVDACSEHEGALERYYILLCTDRKTHGVQIANVASELGKLPRVRVIEPEHCHAFLRLRSDTVSATVERLVREEDIVRKLARNEVADLSPAKLVFVLDMLVRFYNTGEPAVTPEELIDSVTDRIESLNGEGFHTIDSPHIDVIYHGMEETDFIRESAYDSQVRFDFESYRAVNALLTDATLRYQYEGDDLFHYLFETLSPSALGKSVED</sequence>
<reference evidence="1 2" key="2">
    <citation type="submission" date="2024-11" db="EMBL/GenBank/DDBJ databases">
        <title>Using genomics to understand microbial adaptation to soil warming.</title>
        <authorList>
            <person name="Deangelis K.M. PhD."/>
        </authorList>
    </citation>
    <scope>NUCLEOTIDE SEQUENCE [LARGE SCALE GENOMIC DNA]</scope>
    <source>
        <strain evidence="1 2">GAS97</strain>
    </source>
</reference>
<protein>
    <recommendedName>
        <fullName evidence="3">Restriction endonuclease type IV Mrr domain-containing protein</fullName>
    </recommendedName>
</protein>
<reference evidence="1 2" key="1">
    <citation type="submission" date="2024-10" db="EMBL/GenBank/DDBJ databases">
        <authorList>
            <person name="Deangelis K."/>
            <person name="Huntemann M."/>
            <person name="Clum A."/>
            <person name="Wang J."/>
            <person name="Palaniappan K."/>
            <person name="Ritter S."/>
            <person name="Chen I.-M."/>
            <person name="Stamatis D."/>
            <person name="Reddy T."/>
            <person name="O'Malley R."/>
            <person name="Daum C."/>
            <person name="Ng V."/>
            <person name="Ivanova N."/>
            <person name="Kyrpides N."/>
            <person name="Woyke T."/>
        </authorList>
    </citation>
    <scope>NUCLEOTIDE SEQUENCE [LARGE SCALE GENOMIC DNA]</scope>
    <source>
        <strain evidence="1 2">GAS97</strain>
    </source>
</reference>